<evidence type="ECO:0000256" key="1">
    <source>
        <dbReference type="SAM" id="SignalP"/>
    </source>
</evidence>
<evidence type="ECO:0000259" key="2">
    <source>
        <dbReference type="Pfam" id="PF14302"/>
    </source>
</evidence>
<evidence type="ECO:0000313" key="3">
    <source>
        <dbReference type="EMBL" id="MBB5092085.1"/>
    </source>
</evidence>
<feature type="chain" id="PRO_5031166650" description="DUF4377 domain-containing protein" evidence="1">
    <location>
        <begin position="28"/>
        <end position="111"/>
    </location>
</feature>
<dbReference type="RefSeq" id="WP_210246328.1">
    <property type="nucleotide sequence ID" value="NZ_JACHIL010000004.1"/>
</dbReference>
<sequence length="111" mass="12302">MKKTFIIPVVTAAIVGAGLLSMQQASAAGKNEVLYINNKLVDCVGVGPQKCMQVRKSPKSEWTLFYGGIDGFRYEPGYRYKLKVNVSKIKNPPMDSSNLKYSLVKVLSKKK</sequence>
<evidence type="ECO:0000313" key="4">
    <source>
        <dbReference type="Proteomes" id="UP000531231"/>
    </source>
</evidence>
<proteinExistence type="predicted"/>
<keyword evidence="4" id="KW-1185">Reference proteome</keyword>
<protein>
    <recommendedName>
        <fullName evidence="2">DUF4377 domain-containing protein</fullName>
    </recommendedName>
</protein>
<dbReference type="InterPro" id="IPR025485">
    <property type="entry name" value="DUF4377"/>
</dbReference>
<keyword evidence="1" id="KW-0732">Signal</keyword>
<accession>A0A7W8EP21</accession>
<dbReference type="Pfam" id="PF14302">
    <property type="entry name" value="DUF4377"/>
    <property type="match status" value="1"/>
</dbReference>
<reference evidence="3 4" key="1">
    <citation type="submission" date="2020-08" db="EMBL/GenBank/DDBJ databases">
        <title>Genomic Encyclopedia of Type Strains, Phase IV (KMG-IV): sequencing the most valuable type-strain genomes for metagenomic binning, comparative biology and taxonomic classification.</title>
        <authorList>
            <person name="Goeker M."/>
        </authorList>
    </citation>
    <scope>NUCLEOTIDE SEQUENCE [LARGE SCALE GENOMIC DNA]</scope>
    <source>
        <strain evidence="3 4">DSM 25620</strain>
    </source>
</reference>
<comment type="caution">
    <text evidence="3">The sequence shown here is derived from an EMBL/GenBank/DDBJ whole genome shotgun (WGS) entry which is preliminary data.</text>
</comment>
<dbReference type="EMBL" id="JACHIL010000004">
    <property type="protein sequence ID" value="MBB5092085.1"/>
    <property type="molecule type" value="Genomic_DNA"/>
</dbReference>
<feature type="signal peptide" evidence="1">
    <location>
        <begin position="1"/>
        <end position="27"/>
    </location>
</feature>
<organism evidence="3 4">
    <name type="scientific">Pseudochrobactrum saccharolyticum</name>
    <dbReference type="NCBI Taxonomy" id="354352"/>
    <lineage>
        <taxon>Bacteria</taxon>
        <taxon>Pseudomonadati</taxon>
        <taxon>Pseudomonadota</taxon>
        <taxon>Alphaproteobacteria</taxon>
        <taxon>Hyphomicrobiales</taxon>
        <taxon>Brucellaceae</taxon>
        <taxon>Pseudochrobactrum</taxon>
    </lineage>
</organism>
<gene>
    <name evidence="3" type="ORF">HNQ68_002630</name>
</gene>
<dbReference type="Proteomes" id="UP000531231">
    <property type="component" value="Unassembled WGS sequence"/>
</dbReference>
<dbReference type="AlphaFoldDB" id="A0A7W8EP21"/>
<name>A0A7W8EP21_9HYPH</name>
<feature type="domain" description="DUF4377" evidence="2">
    <location>
        <begin position="35"/>
        <end position="109"/>
    </location>
</feature>